<feature type="region of interest" description="Disordered" evidence="1">
    <location>
        <begin position="1"/>
        <end position="61"/>
    </location>
</feature>
<keyword evidence="5" id="KW-1267">Proteomics identification</keyword>
<reference evidence="3" key="3">
    <citation type="submission" date="2025-09" db="UniProtKB">
        <authorList>
            <consortium name="Ensembl"/>
        </authorList>
    </citation>
    <scope>IDENTIFICATION</scope>
    <source>
        <strain evidence="3">broiler</strain>
    </source>
</reference>
<protein>
    <submittedName>
        <fullName evidence="3">Uncharacterized protein</fullName>
    </submittedName>
</protein>
<feature type="region of interest" description="Disordered" evidence="1">
    <location>
        <begin position="80"/>
        <end position="158"/>
    </location>
</feature>
<keyword evidence="2" id="KW-0812">Transmembrane</keyword>
<feature type="region of interest" description="Disordered" evidence="1">
    <location>
        <begin position="222"/>
        <end position="247"/>
    </location>
</feature>
<evidence type="ECO:0000313" key="4">
    <source>
        <dbReference type="Proteomes" id="UP000000539"/>
    </source>
</evidence>
<sequence length="319" mass="34168">MISSSPWKSNAPGPSAGSMPACPRATPRRHSHHFRRSAPPRPIPTRVFTYAPPLPPTRREVSAPRGALWEMQFFIPSLRRHPPAAPARRTTPPGMQRGRGSPARPSMAAALGGLRGKGGQGAGSGSGVPRRDSPRPTVPYRPQSLGCTRRTRAAPEATSISAKLRPLPVDPAHLLATPPGLGRGRGWSWGRGRVGAAGSSLAPPPESSLPTGFLAAAGRGAQGRQSCHRPAGPPVPPRPREPAGQLPEGVEYIPTRKKGKNPMKPVGVAWAIGLPSAIILFLLVKREVDKNRLEQLHIRRKMLGANVGDYETERYRRDA</sequence>
<keyword evidence="2" id="KW-0472">Membrane</keyword>
<keyword evidence="2" id="KW-1133">Transmembrane helix</keyword>
<proteinExistence type="evidence at protein level"/>
<evidence type="ECO:0000256" key="1">
    <source>
        <dbReference type="SAM" id="MobiDB-lite"/>
    </source>
</evidence>
<dbReference type="GeneTree" id="ENSGT00530000065055"/>
<evidence type="ECO:0000313" key="3">
    <source>
        <dbReference type="Ensembl" id="ENSGALP00010027624.1"/>
    </source>
</evidence>
<dbReference type="Proteomes" id="UP000000539">
    <property type="component" value="Chromosome 7"/>
</dbReference>
<dbReference type="Pfam" id="PF15932">
    <property type="entry name" value="DUF4748"/>
    <property type="match status" value="1"/>
</dbReference>
<evidence type="ECO:0007829" key="5">
    <source>
        <dbReference type="PeptideAtlas" id="A0A8V0ZGD1"/>
    </source>
</evidence>
<dbReference type="AlphaFoldDB" id="A0A8V0ZGD1"/>
<dbReference type="Ensembl" id="ENSGALT00010046395.1">
    <property type="protein sequence ID" value="ENSGALP00010027624.1"/>
    <property type="gene ID" value="ENSGALG00010019194.1"/>
</dbReference>
<feature type="compositionally biased region" description="Basic residues" evidence="1">
    <location>
        <begin position="26"/>
        <end position="38"/>
    </location>
</feature>
<name>A0A8V0ZGD1_CHICK</name>
<organism evidence="3 4">
    <name type="scientific">Gallus gallus</name>
    <name type="common">Chicken</name>
    <dbReference type="NCBI Taxonomy" id="9031"/>
    <lineage>
        <taxon>Eukaryota</taxon>
        <taxon>Metazoa</taxon>
        <taxon>Chordata</taxon>
        <taxon>Craniata</taxon>
        <taxon>Vertebrata</taxon>
        <taxon>Euteleostomi</taxon>
        <taxon>Archelosauria</taxon>
        <taxon>Archosauria</taxon>
        <taxon>Dinosauria</taxon>
        <taxon>Saurischia</taxon>
        <taxon>Theropoda</taxon>
        <taxon>Coelurosauria</taxon>
        <taxon>Aves</taxon>
        <taxon>Neognathae</taxon>
        <taxon>Galloanserae</taxon>
        <taxon>Galliformes</taxon>
        <taxon>Phasianidae</taxon>
        <taxon>Phasianinae</taxon>
        <taxon>Gallus</taxon>
    </lineage>
</organism>
<evidence type="ECO:0000256" key="2">
    <source>
        <dbReference type="SAM" id="Phobius"/>
    </source>
</evidence>
<reference evidence="3" key="1">
    <citation type="submission" date="2020-11" db="EMBL/GenBank/DDBJ databases">
        <title>Gallus gallus (Chicken) genome, bGalGal1, GRCg7b, maternal haplotype autosomes + Z &amp; W.</title>
        <authorList>
            <person name="Warren W."/>
            <person name="Formenti G."/>
            <person name="Fedrigo O."/>
            <person name="Haase B."/>
            <person name="Mountcastle J."/>
            <person name="Balacco J."/>
            <person name="Tracey A."/>
            <person name="Schneider V."/>
            <person name="Okimoto R."/>
            <person name="Cheng H."/>
            <person name="Hawken R."/>
            <person name="Howe K."/>
            <person name="Jarvis E.D."/>
        </authorList>
    </citation>
    <scope>NUCLEOTIDE SEQUENCE [LARGE SCALE GENOMIC DNA]</scope>
    <source>
        <strain evidence="3">Broiler</strain>
    </source>
</reference>
<feature type="transmembrane region" description="Helical" evidence="2">
    <location>
        <begin position="266"/>
        <end position="284"/>
    </location>
</feature>
<feature type="compositionally biased region" description="Gly residues" evidence="1">
    <location>
        <begin position="113"/>
        <end position="126"/>
    </location>
</feature>
<keyword evidence="4" id="KW-1185">Reference proteome</keyword>
<dbReference type="InterPro" id="IPR031833">
    <property type="entry name" value="DUF4748"/>
</dbReference>
<reference evidence="3" key="2">
    <citation type="submission" date="2025-08" db="UniProtKB">
        <authorList>
            <consortium name="Ensembl"/>
        </authorList>
    </citation>
    <scope>IDENTIFICATION</scope>
    <source>
        <strain evidence="3">broiler</strain>
    </source>
</reference>
<accession>A0A8V0ZGD1</accession>